<comment type="caution">
    <text evidence="3">The sequence shown here is derived from an EMBL/GenBank/DDBJ whole genome shotgun (WGS) entry which is preliminary data.</text>
</comment>
<dbReference type="InterPro" id="IPR052729">
    <property type="entry name" value="Acyl/Acetyltrans_Enzymes"/>
</dbReference>
<dbReference type="PANTHER" id="PTHR47237">
    <property type="entry name" value="SLL0310 PROTEIN"/>
    <property type="match status" value="1"/>
</dbReference>
<organism evidence="3 4">
    <name type="scientific">Blomia tropicalis</name>
    <name type="common">Mite</name>
    <dbReference type="NCBI Taxonomy" id="40697"/>
    <lineage>
        <taxon>Eukaryota</taxon>
        <taxon>Metazoa</taxon>
        <taxon>Ecdysozoa</taxon>
        <taxon>Arthropoda</taxon>
        <taxon>Chelicerata</taxon>
        <taxon>Arachnida</taxon>
        <taxon>Acari</taxon>
        <taxon>Acariformes</taxon>
        <taxon>Sarcoptiformes</taxon>
        <taxon>Astigmata</taxon>
        <taxon>Glycyphagoidea</taxon>
        <taxon>Echimyopodidae</taxon>
        <taxon>Blomia</taxon>
    </lineage>
</organism>
<dbReference type="InterPro" id="IPR016181">
    <property type="entry name" value="Acyl_CoA_acyltransferase"/>
</dbReference>
<dbReference type="AlphaFoldDB" id="A0A9Q0MEV1"/>
<protein>
    <recommendedName>
        <fullName evidence="2">N-acetyltransferase domain-containing protein</fullName>
    </recommendedName>
</protein>
<dbReference type="Gene3D" id="3.40.630.30">
    <property type="match status" value="1"/>
</dbReference>
<reference evidence="3" key="1">
    <citation type="submission" date="2022-12" db="EMBL/GenBank/DDBJ databases">
        <title>Genome assemblies of Blomia tropicalis.</title>
        <authorList>
            <person name="Cui Y."/>
        </authorList>
    </citation>
    <scope>NUCLEOTIDE SEQUENCE</scope>
    <source>
        <tissue evidence="3">Adult mites</tissue>
    </source>
</reference>
<accession>A0A9Q0MEV1</accession>
<keyword evidence="4" id="KW-1185">Reference proteome</keyword>
<evidence type="ECO:0000313" key="3">
    <source>
        <dbReference type="EMBL" id="KAJ6224686.1"/>
    </source>
</evidence>
<feature type="region of interest" description="Disordered" evidence="1">
    <location>
        <begin position="75"/>
        <end position="94"/>
    </location>
</feature>
<dbReference type="Pfam" id="PF00583">
    <property type="entry name" value="Acetyltransf_1"/>
    <property type="match status" value="1"/>
</dbReference>
<sequence length="514" mass="58389">MDSNDHQPPSSMVKSTMPKYRIRRMRMEDVEEVLKIWAENDLHEGIDTIQSFMRADPHGFVVAVQVDDQLLSPMHAADNNEREEEILSEPNRKSRFPSKQICCCVIQEQNSPPSKPSSSNSSSMSQLVERRILGMCAAVFIHPSIAFIGLYAVRPELHGRGIGLQMWSRIMDHVADRNAGLYAVVQHLSMYRDRAGFGSPDERLLYIYESEGTERQPLDIELLVQSIRGIEIRMIDEERDHCLYDSVIRYDASVHGYSRHKLLPHVLKEKGSVALVAIDIDESNEQSGEQYSVVGFGCIRTNNIGKAMIGPLYAMNDAVAELLMFRLFDALSGPFSKGLLYMTLDSNPGGERIAEKIGIPKHEELPRFFRQQPYKDAKWLQVYFCLVPTVFTVKCYICEFNINYCKDPNCYTNPDICSANQFSSVVVPIQDCPRNCMLKAVTNPAGIILKWKRLCAPATDHTNGFRSRIDYVFGARIEQCTCDRDFCNGSNGRLEQLAWWITWTILAIIAHSLI</sequence>
<dbReference type="InterPro" id="IPR041496">
    <property type="entry name" value="YitH/HolE_GNAT"/>
</dbReference>
<feature type="domain" description="N-acetyltransferase" evidence="2">
    <location>
        <begin position="20"/>
        <end position="219"/>
    </location>
</feature>
<dbReference type="GO" id="GO:0016747">
    <property type="term" value="F:acyltransferase activity, transferring groups other than amino-acyl groups"/>
    <property type="evidence" value="ECO:0007669"/>
    <property type="project" value="InterPro"/>
</dbReference>
<dbReference type="CDD" id="cd04301">
    <property type="entry name" value="NAT_SF"/>
    <property type="match status" value="1"/>
</dbReference>
<gene>
    <name evidence="3" type="ORF">RDWZM_003231</name>
</gene>
<dbReference type="PANTHER" id="PTHR47237:SF1">
    <property type="entry name" value="SLL0310 PROTEIN"/>
    <property type="match status" value="1"/>
</dbReference>
<evidence type="ECO:0000259" key="2">
    <source>
        <dbReference type="PROSITE" id="PS51186"/>
    </source>
</evidence>
<dbReference type="SUPFAM" id="SSF55729">
    <property type="entry name" value="Acyl-CoA N-acyltransferases (Nat)"/>
    <property type="match status" value="1"/>
</dbReference>
<name>A0A9Q0MEV1_BLOTA</name>
<dbReference type="PROSITE" id="PS51186">
    <property type="entry name" value="GNAT"/>
    <property type="match status" value="1"/>
</dbReference>
<dbReference type="Proteomes" id="UP001142055">
    <property type="component" value="Chromosome 1"/>
</dbReference>
<dbReference type="Pfam" id="PF18014">
    <property type="entry name" value="Acetyltransf_18"/>
    <property type="match status" value="1"/>
</dbReference>
<evidence type="ECO:0000256" key="1">
    <source>
        <dbReference type="SAM" id="MobiDB-lite"/>
    </source>
</evidence>
<proteinExistence type="predicted"/>
<evidence type="ECO:0000313" key="4">
    <source>
        <dbReference type="Proteomes" id="UP001142055"/>
    </source>
</evidence>
<dbReference type="Gene3D" id="3.40.630.90">
    <property type="match status" value="1"/>
</dbReference>
<dbReference type="EMBL" id="JAPWDV010000001">
    <property type="protein sequence ID" value="KAJ6224686.1"/>
    <property type="molecule type" value="Genomic_DNA"/>
</dbReference>
<dbReference type="InterPro" id="IPR000182">
    <property type="entry name" value="GNAT_dom"/>
</dbReference>